<evidence type="ECO:0000313" key="4">
    <source>
        <dbReference type="Proteomes" id="UP000001307"/>
    </source>
</evidence>
<dbReference type="Proteomes" id="UP000001307">
    <property type="component" value="Unassembled WGS sequence"/>
</dbReference>
<feature type="compositionally biased region" description="Low complexity" evidence="2">
    <location>
        <begin position="49"/>
        <end position="61"/>
    </location>
</feature>
<feature type="region of interest" description="Disordered" evidence="2">
    <location>
        <begin position="681"/>
        <end position="733"/>
    </location>
</feature>
<evidence type="ECO:0000256" key="1">
    <source>
        <dbReference type="SAM" id="Coils"/>
    </source>
</evidence>
<feature type="coiled-coil region" evidence="1">
    <location>
        <begin position="628"/>
        <end position="669"/>
    </location>
</feature>
<name>E4XPM1_OIKDI</name>
<organism evidence="3">
    <name type="scientific">Oikopleura dioica</name>
    <name type="common">Tunicate</name>
    <dbReference type="NCBI Taxonomy" id="34765"/>
    <lineage>
        <taxon>Eukaryota</taxon>
        <taxon>Metazoa</taxon>
        <taxon>Chordata</taxon>
        <taxon>Tunicata</taxon>
        <taxon>Appendicularia</taxon>
        <taxon>Copelata</taxon>
        <taxon>Oikopleuridae</taxon>
        <taxon>Oikopleura</taxon>
    </lineage>
</organism>
<feature type="compositionally biased region" description="Basic and acidic residues" evidence="2">
    <location>
        <begin position="1"/>
        <end position="10"/>
    </location>
</feature>
<dbReference type="InParanoid" id="E4XPM1"/>
<reference evidence="3" key="1">
    <citation type="journal article" date="2010" name="Science">
        <title>Plasticity of animal genome architecture unmasked by rapid evolution of a pelagic tunicate.</title>
        <authorList>
            <person name="Denoeud F."/>
            <person name="Henriet S."/>
            <person name="Mungpakdee S."/>
            <person name="Aury J.M."/>
            <person name="Da Silva C."/>
            <person name="Brinkmann H."/>
            <person name="Mikhaleva J."/>
            <person name="Olsen L.C."/>
            <person name="Jubin C."/>
            <person name="Canestro C."/>
            <person name="Bouquet J.M."/>
            <person name="Danks G."/>
            <person name="Poulain J."/>
            <person name="Campsteijn C."/>
            <person name="Adamski M."/>
            <person name="Cross I."/>
            <person name="Yadetie F."/>
            <person name="Muffato M."/>
            <person name="Louis A."/>
            <person name="Butcher S."/>
            <person name="Tsagkogeorga G."/>
            <person name="Konrad A."/>
            <person name="Singh S."/>
            <person name="Jensen M.F."/>
            <person name="Cong E.H."/>
            <person name="Eikeseth-Otteraa H."/>
            <person name="Noel B."/>
            <person name="Anthouard V."/>
            <person name="Porcel B.M."/>
            <person name="Kachouri-Lafond R."/>
            <person name="Nishino A."/>
            <person name="Ugolini M."/>
            <person name="Chourrout P."/>
            <person name="Nishida H."/>
            <person name="Aasland R."/>
            <person name="Huzurbazar S."/>
            <person name="Westhof E."/>
            <person name="Delsuc F."/>
            <person name="Lehrach H."/>
            <person name="Reinhardt R."/>
            <person name="Weissenbach J."/>
            <person name="Roy S.W."/>
            <person name="Artiguenave F."/>
            <person name="Postlethwait J.H."/>
            <person name="Manak J.R."/>
            <person name="Thompson E.M."/>
            <person name="Jaillon O."/>
            <person name="Du Pasquier L."/>
            <person name="Boudinot P."/>
            <person name="Liberles D.A."/>
            <person name="Volff J.N."/>
            <person name="Philippe H."/>
            <person name="Lenhard B."/>
            <person name="Roest Crollius H."/>
            <person name="Wincker P."/>
            <person name="Chourrout D."/>
        </authorList>
    </citation>
    <scope>NUCLEOTIDE SEQUENCE [LARGE SCALE GENOMIC DNA]</scope>
</reference>
<gene>
    <name evidence="3" type="ORF">GSOID_T00016993001</name>
</gene>
<evidence type="ECO:0000313" key="3">
    <source>
        <dbReference type="EMBL" id="CBY11809.1"/>
    </source>
</evidence>
<proteinExistence type="predicted"/>
<feature type="region of interest" description="Disordered" evidence="2">
    <location>
        <begin position="1"/>
        <end position="100"/>
    </location>
</feature>
<feature type="compositionally biased region" description="Basic and acidic residues" evidence="2">
    <location>
        <begin position="26"/>
        <end position="48"/>
    </location>
</feature>
<evidence type="ECO:0000256" key="2">
    <source>
        <dbReference type="SAM" id="MobiDB-lite"/>
    </source>
</evidence>
<accession>E4XPM1</accession>
<feature type="compositionally biased region" description="Basic residues" evidence="2">
    <location>
        <begin position="70"/>
        <end position="80"/>
    </location>
</feature>
<keyword evidence="1" id="KW-0175">Coiled coil</keyword>
<dbReference type="EMBL" id="FN653094">
    <property type="protein sequence ID" value="CBY11809.1"/>
    <property type="molecule type" value="Genomic_DNA"/>
</dbReference>
<sequence>MGYHESHSRDSGIGGRDNWDRQGPPWRRDDRRDREDRGRDYRSNRDRSSSSARSGPYSRDSSYSRDSRGPPRRGTVKHSAKMNGGIPGTREYYSSSNEQENLANAMRRFPAEEREMSTSTNSKTFRKKPAPSKTVKVDYEYLTMKDEGIEGYKYTKHTAHIEIEDPQAPGSTITNKVIPAEHDNFTHSVFELMQRPTDTEKLPYNASRGKKLNLNPVDMDETMKTFSNTCLYNFWGKKDIFDSTKDGEDGADFEIHYDFPWSHPLLRKEKEACPNTVETNCLVRAIVHGMKRIGHPDIGACPFPITIWYLDSRNNPATWFNQRQGGNANLDGDMTVLAVSIGRNADFISFCFFNEFLIPSWSPFSVLGNAELLRCWASFTSEGLADDFFPKWQFFLDHQLFQSGIVQLCLHFFTAIEKCGNSLTAKPKTNNRTIGLVSIEEVFSPHTVFMSMLSCVEEERQEMRDIGSKYSRDFRRIQDKKTKTNRLWNLQNCEIVTEDGETRLEPYKRPKQVDHKEVIEAEIARLDKERNGATRGAKFHDNKQAREDAIETQNAAMAKKHMDFKTIMPMLKEDEEFNDLLSVHTVKTLQDPEISAKYEKSQADGYDERMSHHAKTIDEIRATAINETKKLAEQIKAISKKLTDTEKKLASEQAEREAAAAKIVQLEKAVKTQSELAAAAALKEEASAQSTDGKQGALRRKAGGRKPGLTQLKSKTKAGEGQMEVEIPAQENF</sequence>
<protein>
    <submittedName>
        <fullName evidence="3">Uncharacterized protein</fullName>
    </submittedName>
</protein>
<dbReference type="AlphaFoldDB" id="E4XPM1"/>
<keyword evidence="4" id="KW-1185">Reference proteome</keyword>